<proteinExistence type="predicted"/>
<dbReference type="EMBL" id="CM047582">
    <property type="protein sequence ID" value="KAI9915976.1"/>
    <property type="molecule type" value="Genomic_DNA"/>
</dbReference>
<gene>
    <name evidence="1" type="ORF">PsorP6_008367</name>
</gene>
<accession>A0ACC0WD53</accession>
<organism evidence="1 2">
    <name type="scientific">Peronosclerospora sorghi</name>
    <dbReference type="NCBI Taxonomy" id="230839"/>
    <lineage>
        <taxon>Eukaryota</taxon>
        <taxon>Sar</taxon>
        <taxon>Stramenopiles</taxon>
        <taxon>Oomycota</taxon>
        <taxon>Peronosporomycetes</taxon>
        <taxon>Peronosporales</taxon>
        <taxon>Peronosporaceae</taxon>
        <taxon>Peronosclerospora</taxon>
    </lineage>
</organism>
<name>A0ACC0WD53_9STRA</name>
<reference evidence="1 2" key="1">
    <citation type="journal article" date="2022" name="bioRxiv">
        <title>The genome of the oomycete Peronosclerospora sorghi, a cosmopolitan pathogen of maize and sorghum, is inflated with dispersed pseudogenes.</title>
        <authorList>
            <person name="Fletcher K."/>
            <person name="Martin F."/>
            <person name="Isakeit T."/>
            <person name="Cavanaugh K."/>
            <person name="Magill C."/>
            <person name="Michelmore R."/>
        </authorList>
    </citation>
    <scope>NUCLEOTIDE SEQUENCE [LARGE SCALE GENOMIC DNA]</scope>
    <source>
        <strain evidence="1">P6</strain>
    </source>
</reference>
<evidence type="ECO:0000313" key="1">
    <source>
        <dbReference type="EMBL" id="KAI9915976.1"/>
    </source>
</evidence>
<comment type="caution">
    <text evidence="1">The sequence shown here is derived from an EMBL/GenBank/DDBJ whole genome shotgun (WGS) entry which is preliminary data.</text>
</comment>
<protein>
    <submittedName>
        <fullName evidence="1">Uncharacterized protein</fullName>
    </submittedName>
</protein>
<keyword evidence="2" id="KW-1185">Reference proteome</keyword>
<dbReference type="Proteomes" id="UP001163321">
    <property type="component" value="Chromosome 3"/>
</dbReference>
<sequence length="259" mass="29330">MVRHKSESSKKRLSSTQSSNSSNSNTKRQRRGGTLKTPTKLYAPEDSVLILGDGDFSFARGLAKYRGTGHGLVATSFDSKSVVRAKYSNAQACIAAVESAYGLVLHTVDATKLHELPKQVRIGTDMKTIPNFFKYIVFNFPHSGEQRVHKNRALLLNFFESARDRLTMRGEAHVTLKTRPPYSNWYVEDQAKNAGLVVKERRKFDIRLFPGYRHRTTDPLAKKFEPDLCVTYVFVVNRSKIVSWGHNRLDLRPRISAGI</sequence>
<evidence type="ECO:0000313" key="2">
    <source>
        <dbReference type="Proteomes" id="UP001163321"/>
    </source>
</evidence>